<feature type="binding site" evidence="3">
    <location>
        <position position="298"/>
    </location>
    <ligand>
        <name>Zn(2+)</name>
        <dbReference type="ChEBI" id="CHEBI:29105"/>
    </ligand>
</feature>
<dbReference type="PROSITE" id="PS50970">
    <property type="entry name" value="HCY"/>
    <property type="match status" value="1"/>
</dbReference>
<gene>
    <name evidence="5" type="ORF">G5S32_19330</name>
</gene>
<feature type="domain" description="Hcy-binding" evidence="4">
    <location>
        <begin position="4"/>
        <end position="312"/>
    </location>
</feature>
<reference evidence="5 6" key="1">
    <citation type="submission" date="2020-02" db="EMBL/GenBank/DDBJ databases">
        <title>A complete genome of a marine bacterium Vibrio sp. ZWAL4003 isolated from the mangrove sediment with the ability to degrade polysaccharides.</title>
        <authorList>
            <person name="Wu J."/>
            <person name="Qu W."/>
            <person name="Zeng R."/>
        </authorList>
    </citation>
    <scope>NUCLEOTIDE SEQUENCE [LARGE SCALE GENOMIC DNA]</scope>
    <source>
        <strain evidence="5 6">ZWAL4003</strain>
    </source>
</reference>
<organism evidence="5 6">
    <name type="scientific">Vibrio ziniensis</name>
    <dbReference type="NCBI Taxonomy" id="2711221"/>
    <lineage>
        <taxon>Bacteria</taxon>
        <taxon>Pseudomonadati</taxon>
        <taxon>Pseudomonadota</taxon>
        <taxon>Gammaproteobacteria</taxon>
        <taxon>Vibrionales</taxon>
        <taxon>Vibrionaceae</taxon>
        <taxon>Vibrio</taxon>
    </lineage>
</organism>
<keyword evidence="1 3" id="KW-0489">Methyltransferase</keyword>
<dbReference type="AlphaFoldDB" id="A0A6G7CPP5"/>
<dbReference type="GO" id="GO:0046872">
    <property type="term" value="F:metal ion binding"/>
    <property type="evidence" value="ECO:0007669"/>
    <property type="project" value="UniProtKB-KW"/>
</dbReference>
<proteinExistence type="predicted"/>
<dbReference type="RefSeq" id="WP_165313783.1">
    <property type="nucleotide sequence ID" value="NZ_CP049332.1"/>
</dbReference>
<accession>A0A6G7CPP5</accession>
<dbReference type="KEGG" id="vzi:G5S32_19330"/>
<dbReference type="PANTHER" id="PTHR11103:SF18">
    <property type="entry name" value="SLR1189 PROTEIN"/>
    <property type="match status" value="1"/>
</dbReference>
<dbReference type="SUPFAM" id="SSF82282">
    <property type="entry name" value="Homocysteine S-methyltransferase"/>
    <property type="match status" value="1"/>
</dbReference>
<dbReference type="Pfam" id="PF02574">
    <property type="entry name" value="S-methyl_trans"/>
    <property type="match status" value="1"/>
</dbReference>
<protein>
    <submittedName>
        <fullName evidence="5">Homocysteine S-methyltransferase family protein</fullName>
    </submittedName>
</protein>
<keyword evidence="3" id="KW-0479">Metal-binding</keyword>
<dbReference type="Gene3D" id="3.20.20.330">
    <property type="entry name" value="Homocysteine-binding-like domain"/>
    <property type="match status" value="1"/>
</dbReference>
<comment type="cofactor">
    <cofactor evidence="3">
        <name>Zn(2+)</name>
        <dbReference type="ChEBI" id="CHEBI:29105"/>
    </cofactor>
</comment>
<evidence type="ECO:0000313" key="5">
    <source>
        <dbReference type="EMBL" id="QIH44121.1"/>
    </source>
</evidence>
<evidence type="ECO:0000259" key="4">
    <source>
        <dbReference type="PROSITE" id="PS50970"/>
    </source>
</evidence>
<evidence type="ECO:0000256" key="3">
    <source>
        <dbReference type="PROSITE-ProRule" id="PRU00333"/>
    </source>
</evidence>
<feature type="binding site" evidence="3">
    <location>
        <position position="227"/>
    </location>
    <ligand>
        <name>Zn(2+)</name>
        <dbReference type="ChEBI" id="CHEBI:29105"/>
    </ligand>
</feature>
<keyword evidence="2 3" id="KW-0808">Transferase</keyword>
<evidence type="ECO:0000256" key="2">
    <source>
        <dbReference type="ARBA" id="ARBA00022679"/>
    </source>
</evidence>
<dbReference type="InterPro" id="IPR003726">
    <property type="entry name" value="HCY_dom"/>
</dbReference>
<feature type="binding site" evidence="3">
    <location>
        <position position="297"/>
    </location>
    <ligand>
        <name>Zn(2+)</name>
        <dbReference type="ChEBI" id="CHEBI:29105"/>
    </ligand>
</feature>
<evidence type="ECO:0000313" key="6">
    <source>
        <dbReference type="Proteomes" id="UP000503003"/>
    </source>
</evidence>
<dbReference type="Proteomes" id="UP000503003">
    <property type="component" value="Chromosome 2"/>
</dbReference>
<evidence type="ECO:0000256" key="1">
    <source>
        <dbReference type="ARBA" id="ARBA00022603"/>
    </source>
</evidence>
<name>A0A6G7CPP5_9VIBR</name>
<dbReference type="EMBL" id="CP049332">
    <property type="protein sequence ID" value="QIH44121.1"/>
    <property type="molecule type" value="Genomic_DNA"/>
</dbReference>
<keyword evidence="3" id="KW-0862">Zinc</keyword>
<dbReference type="GO" id="GO:0008168">
    <property type="term" value="F:methyltransferase activity"/>
    <property type="evidence" value="ECO:0007669"/>
    <property type="project" value="UniProtKB-UniRule"/>
</dbReference>
<dbReference type="InterPro" id="IPR036589">
    <property type="entry name" value="HCY_dom_sf"/>
</dbReference>
<dbReference type="GO" id="GO:0032259">
    <property type="term" value="P:methylation"/>
    <property type="evidence" value="ECO:0007669"/>
    <property type="project" value="UniProtKB-KW"/>
</dbReference>
<dbReference type="PANTHER" id="PTHR11103">
    <property type="entry name" value="SLR1189 PROTEIN"/>
    <property type="match status" value="1"/>
</dbReference>
<sequence>MAEYRHALPQLKNDFFMTDGGLETTLIYLDNCDLPYFAAFLLLQSDDGRRALRKYFNSYAEIARKHKVGLILETPTWRSNPYWGGLLGYDLAQLERENRKAVSLLLEVRKQYQSADTPIVISGCIGPRGDGYVANELMSSEEAQDYHDFQIQTFSEDHVDMVTALTLTYSKEAIGIAKAAKKRRIPVAISFTVETDGCLPSGETLSEAIMKVDSSTDSYVAYYMINCAHPEHFQFAVNTQDTWVNRIRGLRANASKLSHAELNESEDLDDGDPIELARNYAELLKNQLRGVNVVGGCCGTDHRHIDHIVSTCLPIFLNR</sequence>
<keyword evidence="6" id="KW-1185">Reference proteome</keyword>